<dbReference type="NCBIfam" id="NF033788">
    <property type="entry name" value="HTH_metalloreg"/>
    <property type="match status" value="1"/>
</dbReference>
<gene>
    <name evidence="2" type="ORF">EGT67_18095</name>
</gene>
<feature type="domain" description="HTH arsR-type" evidence="1">
    <location>
        <begin position="1"/>
        <end position="94"/>
    </location>
</feature>
<dbReference type="GO" id="GO:0003700">
    <property type="term" value="F:DNA-binding transcription factor activity"/>
    <property type="evidence" value="ECO:0007669"/>
    <property type="project" value="InterPro"/>
</dbReference>
<dbReference type="OrthoDB" id="9806976at2"/>
<dbReference type="Proteomes" id="UP000286208">
    <property type="component" value="Unassembled WGS sequence"/>
</dbReference>
<dbReference type="SMART" id="SM00418">
    <property type="entry name" value="HTH_ARSR"/>
    <property type="match status" value="1"/>
</dbReference>
<dbReference type="SUPFAM" id="SSF46785">
    <property type="entry name" value="Winged helix' DNA-binding domain"/>
    <property type="match status" value="1"/>
</dbReference>
<dbReference type="PRINTS" id="PR00778">
    <property type="entry name" value="HTHARSR"/>
</dbReference>
<comment type="caution">
    <text evidence="2">The sequence shown here is derived from an EMBL/GenBank/DDBJ whole genome shotgun (WGS) entry which is preliminary data.</text>
</comment>
<keyword evidence="3" id="KW-1185">Reference proteome</keyword>
<evidence type="ECO:0000313" key="3">
    <source>
        <dbReference type="Proteomes" id="UP000286208"/>
    </source>
</evidence>
<reference evidence="2 3" key="1">
    <citation type="submission" date="2018-11" db="EMBL/GenBank/DDBJ databases">
        <title>Rhodococcus spongicola sp. nov. and Rhodococcus xishaensis sp. nov. from marine sponges.</title>
        <authorList>
            <person name="Li L."/>
            <person name="Lin H.W."/>
        </authorList>
    </citation>
    <scope>NUCLEOTIDE SEQUENCE [LARGE SCALE GENOMIC DNA]</scope>
    <source>
        <strain evidence="2 3">CCTCC AB2014297</strain>
    </source>
</reference>
<accession>A0A438BBD6</accession>
<dbReference type="Gene3D" id="1.10.10.10">
    <property type="entry name" value="Winged helix-like DNA-binding domain superfamily/Winged helix DNA-binding domain"/>
    <property type="match status" value="1"/>
</dbReference>
<dbReference type="InterPro" id="IPR011991">
    <property type="entry name" value="ArsR-like_HTH"/>
</dbReference>
<dbReference type="InterPro" id="IPR036388">
    <property type="entry name" value="WH-like_DNA-bd_sf"/>
</dbReference>
<dbReference type="InterPro" id="IPR036390">
    <property type="entry name" value="WH_DNA-bd_sf"/>
</dbReference>
<name>A0A438BBD6_9NOCA</name>
<organism evidence="2 3">
    <name type="scientific">Prescottella agglutinans</name>
    <dbReference type="NCBI Taxonomy" id="1644129"/>
    <lineage>
        <taxon>Bacteria</taxon>
        <taxon>Bacillati</taxon>
        <taxon>Actinomycetota</taxon>
        <taxon>Actinomycetes</taxon>
        <taxon>Mycobacteriales</taxon>
        <taxon>Nocardiaceae</taxon>
        <taxon>Prescottella</taxon>
    </lineage>
</organism>
<evidence type="ECO:0000259" key="1">
    <source>
        <dbReference type="PROSITE" id="PS50987"/>
    </source>
</evidence>
<proteinExistence type="predicted"/>
<dbReference type="CDD" id="cd00090">
    <property type="entry name" value="HTH_ARSR"/>
    <property type="match status" value="1"/>
</dbReference>
<sequence length="117" mass="12915">MLKYSAPLDQVFHALSDPSRRGMVERLSRGPASVSELAAPLDMSLPAVVQHLQVLEASGLVRSEKVGRTRTCHLVPDALDGAGQWIARRRTSLERRLDRLGEYLAETDVAPETKELP</sequence>
<evidence type="ECO:0000313" key="2">
    <source>
        <dbReference type="EMBL" id="RVW08309.1"/>
    </source>
</evidence>
<dbReference type="Pfam" id="PF12840">
    <property type="entry name" value="HTH_20"/>
    <property type="match status" value="1"/>
</dbReference>
<dbReference type="InterPro" id="IPR001845">
    <property type="entry name" value="HTH_ArsR_DNA-bd_dom"/>
</dbReference>
<dbReference type="RefSeq" id="WP_127917472.1">
    <property type="nucleotide sequence ID" value="NZ_RKLP01000009.1"/>
</dbReference>
<dbReference type="AlphaFoldDB" id="A0A438BBD6"/>
<dbReference type="PANTHER" id="PTHR38600">
    <property type="entry name" value="TRANSCRIPTIONAL REGULATORY PROTEIN"/>
    <property type="match status" value="1"/>
</dbReference>
<dbReference type="PROSITE" id="PS50987">
    <property type="entry name" value="HTH_ARSR_2"/>
    <property type="match status" value="1"/>
</dbReference>
<dbReference type="PANTHER" id="PTHR38600:SF2">
    <property type="entry name" value="SLL0088 PROTEIN"/>
    <property type="match status" value="1"/>
</dbReference>
<protein>
    <submittedName>
        <fullName evidence="2">ArsR family transcriptional regulator</fullName>
    </submittedName>
</protein>
<dbReference type="EMBL" id="RKLP01000009">
    <property type="protein sequence ID" value="RVW08309.1"/>
    <property type="molecule type" value="Genomic_DNA"/>
</dbReference>